<evidence type="ECO:0000313" key="2">
    <source>
        <dbReference type="EMBL" id="QDT33979.1"/>
    </source>
</evidence>
<dbReference type="Gene3D" id="2.40.50.90">
    <property type="match status" value="1"/>
</dbReference>
<dbReference type="OrthoDB" id="4376109at2"/>
<dbReference type="SMART" id="SM00318">
    <property type="entry name" value="SNc"/>
    <property type="match status" value="1"/>
</dbReference>
<gene>
    <name evidence="2" type="primary">nucH_2</name>
    <name evidence="2" type="ORF">Mal48_32360</name>
</gene>
<feature type="domain" description="TNase-like" evidence="1">
    <location>
        <begin position="2"/>
        <end position="113"/>
    </location>
</feature>
<name>A0A517QQV7_9PLAN</name>
<proteinExistence type="predicted"/>
<keyword evidence="3" id="KW-1185">Reference proteome</keyword>
<sequence>MFEYRARILRVIDGDTVEAEIDLGFRVSLRATLRLAGIDTPELRGPTRDAGRAATDYLELLLSKLAGPERQVTVRTQKDRTGKYGRYLADLVAGNRNLNEALVLAGHARPMED</sequence>
<evidence type="ECO:0000313" key="3">
    <source>
        <dbReference type="Proteomes" id="UP000315724"/>
    </source>
</evidence>
<dbReference type="InterPro" id="IPR016071">
    <property type="entry name" value="Staphylococal_nuclease_OB-fold"/>
</dbReference>
<dbReference type="AlphaFoldDB" id="A0A517QQV7"/>
<dbReference type="EC" id="3.1.31.1" evidence="2"/>
<dbReference type="RefSeq" id="WP_145201176.1">
    <property type="nucleotide sequence ID" value="NZ_CP036267.1"/>
</dbReference>
<reference evidence="2 3" key="1">
    <citation type="submission" date="2019-02" db="EMBL/GenBank/DDBJ databases">
        <title>Deep-cultivation of Planctomycetes and their phenomic and genomic characterization uncovers novel biology.</title>
        <authorList>
            <person name="Wiegand S."/>
            <person name="Jogler M."/>
            <person name="Boedeker C."/>
            <person name="Pinto D."/>
            <person name="Vollmers J."/>
            <person name="Rivas-Marin E."/>
            <person name="Kohn T."/>
            <person name="Peeters S.H."/>
            <person name="Heuer A."/>
            <person name="Rast P."/>
            <person name="Oberbeckmann S."/>
            <person name="Bunk B."/>
            <person name="Jeske O."/>
            <person name="Meyerdierks A."/>
            <person name="Storesund J.E."/>
            <person name="Kallscheuer N."/>
            <person name="Luecker S."/>
            <person name="Lage O.M."/>
            <person name="Pohl T."/>
            <person name="Merkel B.J."/>
            <person name="Hornburger P."/>
            <person name="Mueller R.-W."/>
            <person name="Bruemmer F."/>
            <person name="Labrenz M."/>
            <person name="Spormann A.M."/>
            <person name="Op den Camp H."/>
            <person name="Overmann J."/>
            <person name="Amann R."/>
            <person name="Jetten M.S.M."/>
            <person name="Mascher T."/>
            <person name="Medema M.H."/>
            <person name="Devos D.P."/>
            <person name="Kaster A.-K."/>
            <person name="Ovreas L."/>
            <person name="Rohde M."/>
            <person name="Galperin M.Y."/>
            <person name="Jogler C."/>
        </authorList>
    </citation>
    <scope>NUCLEOTIDE SEQUENCE [LARGE SCALE GENOMIC DNA]</scope>
    <source>
        <strain evidence="2 3">Mal48</strain>
    </source>
</reference>
<dbReference type="GO" id="GO:1990599">
    <property type="term" value="F:3' overhang single-stranded DNA endodeoxyribonuclease activity"/>
    <property type="evidence" value="ECO:0007669"/>
    <property type="project" value="UniProtKB-EC"/>
</dbReference>
<accession>A0A517QQV7</accession>
<evidence type="ECO:0000259" key="1">
    <source>
        <dbReference type="PROSITE" id="PS50830"/>
    </source>
</evidence>
<dbReference type="InterPro" id="IPR035437">
    <property type="entry name" value="SNase_OB-fold_sf"/>
</dbReference>
<dbReference type="PROSITE" id="PS50830">
    <property type="entry name" value="TNASE_3"/>
    <property type="match status" value="1"/>
</dbReference>
<dbReference type="Pfam" id="PF00565">
    <property type="entry name" value="SNase"/>
    <property type="match status" value="1"/>
</dbReference>
<dbReference type="Proteomes" id="UP000315724">
    <property type="component" value="Chromosome"/>
</dbReference>
<keyword evidence="2" id="KW-0378">Hydrolase</keyword>
<protein>
    <submittedName>
        <fullName evidence="2">Thermonuclease</fullName>
        <ecNumber evidence="2">3.1.31.1</ecNumber>
    </submittedName>
</protein>
<dbReference type="SUPFAM" id="SSF50199">
    <property type="entry name" value="Staphylococcal nuclease"/>
    <property type="match status" value="1"/>
</dbReference>
<dbReference type="EMBL" id="CP036267">
    <property type="protein sequence ID" value="QDT33979.1"/>
    <property type="molecule type" value="Genomic_DNA"/>
</dbReference>
<organism evidence="2 3">
    <name type="scientific">Thalassoglobus polymorphus</name>
    <dbReference type="NCBI Taxonomy" id="2527994"/>
    <lineage>
        <taxon>Bacteria</taxon>
        <taxon>Pseudomonadati</taxon>
        <taxon>Planctomycetota</taxon>
        <taxon>Planctomycetia</taxon>
        <taxon>Planctomycetales</taxon>
        <taxon>Planctomycetaceae</taxon>
        <taxon>Thalassoglobus</taxon>
    </lineage>
</organism>
<dbReference type="KEGG" id="tpol:Mal48_32360"/>